<evidence type="ECO:0000256" key="3">
    <source>
        <dbReference type="ARBA" id="ARBA00022792"/>
    </source>
</evidence>
<evidence type="ECO:0000256" key="2">
    <source>
        <dbReference type="ARBA" id="ARBA00022692"/>
    </source>
</evidence>
<dbReference type="AlphaFoldDB" id="A0A177A8S1"/>
<evidence type="ECO:0000256" key="4">
    <source>
        <dbReference type="ARBA" id="ARBA00022989"/>
    </source>
</evidence>
<organism evidence="7">
    <name type="scientific">Pseudogymnoascus destructans</name>
    <dbReference type="NCBI Taxonomy" id="655981"/>
    <lineage>
        <taxon>Eukaryota</taxon>
        <taxon>Fungi</taxon>
        <taxon>Dikarya</taxon>
        <taxon>Ascomycota</taxon>
        <taxon>Pezizomycotina</taxon>
        <taxon>Leotiomycetes</taxon>
        <taxon>Thelebolales</taxon>
        <taxon>Thelebolaceae</taxon>
        <taxon>Pseudogymnoascus</taxon>
    </lineage>
</organism>
<dbReference type="InterPro" id="IPR039205">
    <property type="entry name" value="NDUFA11"/>
</dbReference>
<sequence length="192" mass="20440">MGAHEGVYHPQDAIGAAITGTMITGGAGLFMSAVQNALARKNVGPWGVFTRSGSTIAVFAAMGGTYEFTKFAAANLRQKNDSLNPALGGLLAGSVLGFKQGSLPAVLGYGTMAAILLGAFDYTGGRINGWNRDPESDEFDRKQYMRKNRRRPIEETISEVGEGRGVYGPGYLDRRKERIKEAYGIDVPGASS</sequence>
<dbReference type="GeneID" id="36287667"/>
<dbReference type="RefSeq" id="XP_024322753.1">
    <property type="nucleotide sequence ID" value="XM_024468225.1"/>
</dbReference>
<evidence type="ECO:0008006" key="8">
    <source>
        <dbReference type="Google" id="ProtNLM"/>
    </source>
</evidence>
<evidence type="ECO:0000313" key="7">
    <source>
        <dbReference type="EMBL" id="OAF57464.1"/>
    </source>
</evidence>
<dbReference type="Pfam" id="PF02466">
    <property type="entry name" value="Tim17"/>
    <property type="match status" value="1"/>
</dbReference>
<dbReference type="OrthoDB" id="1913277at2759"/>
<protein>
    <recommendedName>
        <fullName evidence="8">NADH-ubiquinone oxidoreductase 21.3 kDa subunit</fullName>
    </recommendedName>
</protein>
<dbReference type="GO" id="GO:0006120">
    <property type="term" value="P:mitochondrial electron transport, NADH to ubiquinone"/>
    <property type="evidence" value="ECO:0007669"/>
    <property type="project" value="InterPro"/>
</dbReference>
<dbReference type="VEuPathDB" id="FungiDB:GMDG_04659"/>
<evidence type="ECO:0000256" key="1">
    <source>
        <dbReference type="ARBA" id="ARBA00004448"/>
    </source>
</evidence>
<comment type="subcellular location">
    <subcellularLocation>
        <location evidence="1">Mitochondrion inner membrane</location>
        <topology evidence="1">Multi-pass membrane protein</topology>
    </subcellularLocation>
</comment>
<keyword evidence="4" id="KW-1133">Transmembrane helix</keyword>
<accession>A0A177A8S1</accession>
<evidence type="ECO:0000256" key="6">
    <source>
        <dbReference type="ARBA" id="ARBA00023136"/>
    </source>
</evidence>
<keyword evidence="3" id="KW-0999">Mitochondrion inner membrane</keyword>
<dbReference type="PANTHER" id="PTHR21382:SF1">
    <property type="entry name" value="NADH DEHYDROGENASE [UBIQUINONE] 1 ALPHA SUBCOMPLEX SUBUNIT 11"/>
    <property type="match status" value="1"/>
</dbReference>
<dbReference type="EMBL" id="KV441400">
    <property type="protein sequence ID" value="OAF57464.1"/>
    <property type="molecule type" value="Genomic_DNA"/>
</dbReference>
<dbReference type="PANTHER" id="PTHR21382">
    <property type="entry name" value="NADH-UBIQUINONE OXIDOREDUCTASE SUBUNIT"/>
    <property type="match status" value="1"/>
</dbReference>
<keyword evidence="2" id="KW-0812">Transmembrane</keyword>
<reference evidence="7" key="1">
    <citation type="submission" date="2016-03" db="EMBL/GenBank/DDBJ databases">
        <title>Updated assembly of Pseudogymnoascus destructans, the fungus causing white-nose syndrome of bats.</title>
        <authorList>
            <person name="Palmer J.M."/>
            <person name="Drees K.P."/>
            <person name="Foster J.T."/>
            <person name="Lindner D.L."/>
        </authorList>
    </citation>
    <scope>NUCLEOTIDE SEQUENCE [LARGE SCALE GENOMIC DNA]</scope>
    <source>
        <strain evidence="7">20631-21</strain>
    </source>
</reference>
<gene>
    <name evidence="7" type="ORF">VC83_04596</name>
</gene>
<keyword evidence="5" id="KW-0496">Mitochondrion</keyword>
<keyword evidence="6" id="KW-0472">Membrane</keyword>
<dbReference type="Proteomes" id="UP000077154">
    <property type="component" value="Unassembled WGS sequence"/>
</dbReference>
<dbReference type="eggNOG" id="ENOG502S81D">
    <property type="taxonomic scope" value="Eukaryota"/>
</dbReference>
<proteinExistence type="predicted"/>
<dbReference type="GO" id="GO:0005743">
    <property type="term" value="C:mitochondrial inner membrane"/>
    <property type="evidence" value="ECO:0007669"/>
    <property type="project" value="UniProtKB-SubCell"/>
</dbReference>
<dbReference type="GO" id="GO:0045271">
    <property type="term" value="C:respiratory chain complex I"/>
    <property type="evidence" value="ECO:0007669"/>
    <property type="project" value="InterPro"/>
</dbReference>
<evidence type="ECO:0000256" key="5">
    <source>
        <dbReference type="ARBA" id="ARBA00023128"/>
    </source>
</evidence>
<name>A0A177A8S1_9PEZI</name>